<dbReference type="OrthoDB" id="10369168at2759"/>
<dbReference type="Proteomes" id="UP001140091">
    <property type="component" value="Unassembled WGS sequence"/>
</dbReference>
<comment type="caution">
    <text evidence="1">The sequence shown here is derived from an EMBL/GenBank/DDBJ whole genome shotgun (WGS) entry which is preliminary data.</text>
</comment>
<name>A0A9W8JPL0_9AGAR</name>
<protein>
    <submittedName>
        <fullName evidence="1">Uncharacterized protein</fullName>
    </submittedName>
</protein>
<sequence length="265" mass="29607">MALEICIRLTHWMYGGTEPRMLDLDAPLEGPPHRLPIQWVVEMMEQPDNGITENKTKDIRYQVRLIVQQFFKRAKTFHYPPDVDKSMYTNVYLSRFLSSAAKILTMTRADLDGDTGDHWHSICPEIIECIQSGGSDATSDYAFQAALMFCEAILTHSVSKVVVAESQSLRDFIQIICKHEASVGQRPHEVVDYDRVRRWFMEKVQDPMLGIDTGVDPSILAGLAGGRSNSGLGHFSIQIGTETSSIISDSSQAAEIPDNTRVATS</sequence>
<dbReference type="EMBL" id="JANBPK010000713">
    <property type="protein sequence ID" value="KAJ2934638.1"/>
    <property type="molecule type" value="Genomic_DNA"/>
</dbReference>
<organism evidence="1 2">
    <name type="scientific">Candolleomyces eurysporus</name>
    <dbReference type="NCBI Taxonomy" id="2828524"/>
    <lineage>
        <taxon>Eukaryota</taxon>
        <taxon>Fungi</taxon>
        <taxon>Dikarya</taxon>
        <taxon>Basidiomycota</taxon>
        <taxon>Agaricomycotina</taxon>
        <taxon>Agaricomycetes</taxon>
        <taxon>Agaricomycetidae</taxon>
        <taxon>Agaricales</taxon>
        <taxon>Agaricineae</taxon>
        <taxon>Psathyrellaceae</taxon>
        <taxon>Candolleomyces</taxon>
    </lineage>
</organism>
<reference evidence="1" key="1">
    <citation type="submission" date="2022-06" db="EMBL/GenBank/DDBJ databases">
        <title>Genome Sequence of Candolleomyces eurysporus.</title>
        <authorList>
            <person name="Buettner E."/>
        </authorList>
    </citation>
    <scope>NUCLEOTIDE SEQUENCE</scope>
    <source>
        <strain evidence="1">VTCC 930004</strain>
    </source>
</reference>
<gene>
    <name evidence="1" type="ORF">H1R20_g2460</name>
</gene>
<accession>A0A9W8JPL0</accession>
<feature type="non-terminal residue" evidence="1">
    <location>
        <position position="265"/>
    </location>
</feature>
<proteinExistence type="predicted"/>
<evidence type="ECO:0000313" key="1">
    <source>
        <dbReference type="EMBL" id="KAJ2934638.1"/>
    </source>
</evidence>
<keyword evidence="2" id="KW-1185">Reference proteome</keyword>
<evidence type="ECO:0000313" key="2">
    <source>
        <dbReference type="Proteomes" id="UP001140091"/>
    </source>
</evidence>
<dbReference type="AlphaFoldDB" id="A0A9W8JPL0"/>